<dbReference type="PROSITE" id="PS50925">
    <property type="entry name" value="BLUF"/>
    <property type="match status" value="1"/>
</dbReference>
<evidence type="ECO:0000313" key="4">
    <source>
        <dbReference type="Proteomes" id="UP000240957"/>
    </source>
</evidence>
<dbReference type="SMART" id="SM01034">
    <property type="entry name" value="BLUF"/>
    <property type="match status" value="1"/>
</dbReference>
<feature type="domain" description="BLUF" evidence="1">
    <location>
        <begin position="1"/>
        <end position="94"/>
    </location>
</feature>
<dbReference type="Pfam" id="PF04940">
    <property type="entry name" value="BLUF"/>
    <property type="match status" value="1"/>
</dbReference>
<reference evidence="2" key="1">
    <citation type="journal article" date="2014" name="Int. J. Syst. Evol. Microbiol.">
        <title>Complete genome of a new Firmicutes species belonging to the dominant human colonic microbiota ('Ruminococcus bicirculans') reveals two chromosomes and a selective capacity to utilize plant glucans.</title>
        <authorList>
            <consortium name="NISC Comparative Sequencing Program"/>
            <person name="Wegmann U."/>
            <person name="Louis P."/>
            <person name="Goesmann A."/>
            <person name="Henrissat B."/>
            <person name="Duncan S.H."/>
            <person name="Flint H.J."/>
        </authorList>
    </citation>
    <scope>NUCLEOTIDE SEQUENCE</scope>
    <source>
        <strain evidence="2">KCTC 62575</strain>
    </source>
</reference>
<dbReference type="SUPFAM" id="SSF54975">
    <property type="entry name" value="Acylphosphatase/BLUF domain-like"/>
    <property type="match status" value="1"/>
</dbReference>
<dbReference type="InterPro" id="IPR036046">
    <property type="entry name" value="Acylphosphatase-like_dom_sf"/>
</dbReference>
<dbReference type="AlphaFoldDB" id="A0A371YSR9"/>
<dbReference type="OrthoDB" id="557705at2"/>
<accession>A0A371YSR9</accession>
<sequence>MFQICYASKTTSNDLKILNDLRDILDEARHFNVKHDICGVLYFADEYFFQCLEGDQDTIEMLLDKLFKDPRHHQIKLYQHTEIKQRHFSQWSMKYVKRSSQIQQFFLDQGYEKFAPLCLSQQDLPKLLHLLYEIEETEL</sequence>
<evidence type="ECO:0000259" key="1">
    <source>
        <dbReference type="PROSITE" id="PS50925"/>
    </source>
</evidence>
<organism evidence="3 4">
    <name type="scientific">Acinetobacter sichuanensis</name>
    <dbReference type="NCBI Taxonomy" id="2136183"/>
    <lineage>
        <taxon>Bacteria</taxon>
        <taxon>Pseudomonadati</taxon>
        <taxon>Pseudomonadota</taxon>
        <taxon>Gammaproteobacteria</taxon>
        <taxon>Moraxellales</taxon>
        <taxon>Moraxellaceae</taxon>
        <taxon>Acinetobacter</taxon>
    </lineage>
</organism>
<proteinExistence type="predicted"/>
<dbReference type="RefSeq" id="WP_107007388.1">
    <property type="nucleotide sequence ID" value="NZ_JBHRSF010000160.1"/>
</dbReference>
<reference evidence="5" key="3">
    <citation type="journal article" date="2019" name="Int. J. Syst. Evol. Microbiol.">
        <title>The Global Catalogue of Microorganisms (GCM) 10K type strain sequencing project: providing services to taxonomists for standard genome sequencing and annotation.</title>
        <authorList>
            <consortium name="The Broad Institute Genomics Platform"/>
            <consortium name="The Broad Institute Genome Sequencing Center for Infectious Disease"/>
            <person name="Wu L."/>
            <person name="Ma J."/>
        </authorList>
    </citation>
    <scope>NUCLEOTIDE SEQUENCE [LARGE SCALE GENOMIC DNA]</scope>
    <source>
        <strain evidence="5">KCTC 62575</strain>
    </source>
</reference>
<keyword evidence="5" id="KW-1185">Reference proteome</keyword>
<evidence type="ECO:0000313" key="5">
    <source>
        <dbReference type="Proteomes" id="UP001595455"/>
    </source>
</evidence>
<dbReference type="Gene3D" id="3.30.70.100">
    <property type="match status" value="1"/>
</dbReference>
<dbReference type="Proteomes" id="UP000240957">
    <property type="component" value="Unassembled WGS sequence"/>
</dbReference>
<evidence type="ECO:0000313" key="2">
    <source>
        <dbReference type="EMBL" id="MFC2997887.1"/>
    </source>
</evidence>
<reference evidence="2" key="4">
    <citation type="submission" date="2024-09" db="EMBL/GenBank/DDBJ databases">
        <authorList>
            <person name="Sun Q."/>
            <person name="Mori K."/>
        </authorList>
    </citation>
    <scope>NUCLEOTIDE SEQUENCE</scope>
    <source>
        <strain evidence="2">KCTC 62575</strain>
    </source>
</reference>
<dbReference type="Proteomes" id="UP001595455">
    <property type="component" value="Unassembled WGS sequence"/>
</dbReference>
<dbReference type="EMBL" id="JBHRSF010000160">
    <property type="protein sequence ID" value="MFC2997887.1"/>
    <property type="molecule type" value="Genomic_DNA"/>
</dbReference>
<dbReference type="InterPro" id="IPR007024">
    <property type="entry name" value="BLUF_domain"/>
</dbReference>
<evidence type="ECO:0000313" key="3">
    <source>
        <dbReference type="EMBL" id="RFC84513.1"/>
    </source>
</evidence>
<protein>
    <submittedName>
        <fullName evidence="3">BLUF domain-containing protein</fullName>
    </submittedName>
</protein>
<gene>
    <name evidence="2" type="ORF">ACFODO_22070</name>
    <name evidence="3" type="ORF">C9E89_006185</name>
</gene>
<reference evidence="3 4" key="2">
    <citation type="submission" date="2018-08" db="EMBL/GenBank/DDBJ databases">
        <title>The draft genome of Acinetobacter sichuanensis strain WCHAc060041.</title>
        <authorList>
            <person name="Qin J."/>
            <person name="Feng Y."/>
            <person name="Zong Z."/>
        </authorList>
    </citation>
    <scope>NUCLEOTIDE SEQUENCE [LARGE SCALE GENOMIC DNA]</scope>
    <source>
        <strain evidence="3 4">WCHAc060041</strain>
    </source>
</reference>
<dbReference type="EMBL" id="PYIX02000006">
    <property type="protein sequence ID" value="RFC84513.1"/>
    <property type="molecule type" value="Genomic_DNA"/>
</dbReference>
<dbReference type="GO" id="GO:0071949">
    <property type="term" value="F:FAD binding"/>
    <property type="evidence" value="ECO:0007669"/>
    <property type="project" value="InterPro"/>
</dbReference>
<name>A0A371YSR9_9GAMM</name>
<dbReference type="SMR" id="A0A371YSR9"/>
<dbReference type="GO" id="GO:0009882">
    <property type="term" value="F:blue light photoreceptor activity"/>
    <property type="evidence" value="ECO:0007669"/>
    <property type="project" value="InterPro"/>
</dbReference>
<comment type="caution">
    <text evidence="3">The sequence shown here is derived from an EMBL/GenBank/DDBJ whole genome shotgun (WGS) entry which is preliminary data.</text>
</comment>